<feature type="transmembrane region" description="Helical" evidence="1">
    <location>
        <begin position="161"/>
        <end position="182"/>
    </location>
</feature>
<keyword evidence="4" id="KW-0645">Protease</keyword>
<dbReference type="PANTHER" id="PTHR36435">
    <property type="entry name" value="SLR1288 PROTEIN"/>
    <property type="match status" value="1"/>
</dbReference>
<feature type="domain" description="CAAX prenyl protease 2/Lysostaphin resistance protein A-like" evidence="2">
    <location>
        <begin position="163"/>
        <end position="257"/>
    </location>
</feature>
<evidence type="ECO:0000313" key="4">
    <source>
        <dbReference type="EMBL" id="TGE16742.1"/>
    </source>
</evidence>
<name>A0A380FXK2_9STAP</name>
<dbReference type="EMBL" id="UHDO01000001">
    <property type="protein sequence ID" value="SUM43037.1"/>
    <property type="molecule type" value="Genomic_DNA"/>
</dbReference>
<gene>
    <name evidence="4" type="ORF">BJR09_08545</name>
    <name evidence="3" type="ORF">NCTC13830_00562</name>
</gene>
<evidence type="ECO:0000313" key="3">
    <source>
        <dbReference type="EMBL" id="SUM43037.1"/>
    </source>
</evidence>
<dbReference type="GO" id="GO:0008237">
    <property type="term" value="F:metallopeptidase activity"/>
    <property type="evidence" value="ECO:0007669"/>
    <property type="project" value="UniProtKB-KW"/>
</dbReference>
<keyword evidence="4" id="KW-0378">Hydrolase</keyword>
<keyword evidence="1" id="KW-1133">Transmembrane helix</keyword>
<feature type="transmembrane region" description="Helical" evidence="1">
    <location>
        <begin position="31"/>
        <end position="52"/>
    </location>
</feature>
<keyword evidence="4" id="KW-0482">Metalloprotease</keyword>
<dbReference type="EMBL" id="SRLS01000012">
    <property type="protein sequence ID" value="TGE16742.1"/>
    <property type="molecule type" value="Genomic_DNA"/>
</dbReference>
<reference evidence="3 5" key="1">
    <citation type="submission" date="2018-06" db="EMBL/GenBank/DDBJ databases">
        <authorList>
            <consortium name="Pathogen Informatics"/>
            <person name="Doyle S."/>
        </authorList>
    </citation>
    <scope>NUCLEOTIDE SEQUENCE [LARGE SCALE GENOMIC DNA]</scope>
    <source>
        <strain evidence="3 5">NCTC13830</strain>
    </source>
</reference>
<feature type="transmembrane region" description="Helical" evidence="1">
    <location>
        <begin position="252"/>
        <end position="268"/>
    </location>
</feature>
<dbReference type="GO" id="GO:0080120">
    <property type="term" value="P:CAAX-box protein maturation"/>
    <property type="evidence" value="ECO:0007669"/>
    <property type="project" value="UniProtKB-ARBA"/>
</dbReference>
<dbReference type="InterPro" id="IPR003675">
    <property type="entry name" value="Rce1/LyrA-like_dom"/>
</dbReference>
<organism evidence="3 5">
    <name type="scientific">Staphylococcus petrasii</name>
    <dbReference type="NCBI Taxonomy" id="1276936"/>
    <lineage>
        <taxon>Bacteria</taxon>
        <taxon>Bacillati</taxon>
        <taxon>Bacillota</taxon>
        <taxon>Bacilli</taxon>
        <taxon>Bacillales</taxon>
        <taxon>Staphylococcaceae</taxon>
        <taxon>Staphylococcus</taxon>
    </lineage>
</organism>
<dbReference type="AlphaFoldDB" id="A0A380FXK2"/>
<dbReference type="Pfam" id="PF02517">
    <property type="entry name" value="Rce1-like"/>
    <property type="match status" value="1"/>
</dbReference>
<feature type="transmembrane region" description="Helical" evidence="1">
    <location>
        <begin position="223"/>
        <end position="240"/>
    </location>
</feature>
<feature type="transmembrane region" description="Helical" evidence="1">
    <location>
        <begin position="194"/>
        <end position="217"/>
    </location>
</feature>
<keyword evidence="6" id="KW-1185">Reference proteome</keyword>
<dbReference type="PANTHER" id="PTHR36435:SF1">
    <property type="entry name" value="CAAX AMINO TERMINAL PROTEASE FAMILY PROTEIN"/>
    <property type="match status" value="1"/>
</dbReference>
<dbReference type="Proteomes" id="UP000254047">
    <property type="component" value="Unassembled WGS sequence"/>
</dbReference>
<dbReference type="RefSeq" id="WP_103298425.1">
    <property type="nucleotide sequence ID" value="NZ_PPQT01000078.1"/>
</dbReference>
<accession>A0A380FXK2</accession>
<sequence length="270" mass="31083">MTSEYNDSQQTNEQPPLRNEFASKRVVKRDFWLIPAYVGFNMVLIVMLLSITMRTLTYFFGPMPENEFKRSLLSWGQIYTLMGQCLILLLFYLMHKKTIIPLAIQRFKDLKKHIVLIIVVLVAMYVLQGIYGWFIELLPEKYQFDDTANNKAIEQLFTVKWIWPILFLDIVIVTPIVEELLFRHLIIHELGKKLTYVAMYIVSVLIFAGLHVLGVGASSPFEIGPYLIMATGFVVAYHFSGRNLATTITLHMINNFVSFIAIIVPIIAGK</sequence>
<dbReference type="GO" id="GO:0004175">
    <property type="term" value="F:endopeptidase activity"/>
    <property type="evidence" value="ECO:0007669"/>
    <property type="project" value="UniProtKB-ARBA"/>
</dbReference>
<evidence type="ECO:0000259" key="2">
    <source>
        <dbReference type="Pfam" id="PF02517"/>
    </source>
</evidence>
<evidence type="ECO:0000256" key="1">
    <source>
        <dbReference type="SAM" id="Phobius"/>
    </source>
</evidence>
<dbReference type="OrthoDB" id="2411709at2"/>
<keyword evidence="1" id="KW-0472">Membrane</keyword>
<evidence type="ECO:0000313" key="6">
    <source>
        <dbReference type="Proteomes" id="UP000297598"/>
    </source>
</evidence>
<proteinExistence type="predicted"/>
<dbReference type="Proteomes" id="UP000297598">
    <property type="component" value="Unassembled WGS sequence"/>
</dbReference>
<dbReference type="InterPro" id="IPR052710">
    <property type="entry name" value="CAAX_protease"/>
</dbReference>
<keyword evidence="1" id="KW-0812">Transmembrane</keyword>
<feature type="transmembrane region" description="Helical" evidence="1">
    <location>
        <begin position="114"/>
        <end position="134"/>
    </location>
</feature>
<protein>
    <submittedName>
        <fullName evidence="4">CPBP family intramembrane metalloprotease</fullName>
    </submittedName>
    <submittedName>
        <fullName evidence="3">Protein of pXO2-46</fullName>
    </submittedName>
</protein>
<reference evidence="4 6" key="2">
    <citation type="submission" date="2019-04" db="EMBL/GenBank/DDBJ databases">
        <title>Genomic characterization of Staphylococcus petrasii strains.</title>
        <authorList>
            <person name="Vrbovska V."/>
            <person name="Kovarovic V."/>
            <person name="Maslanova I."/>
            <person name="Indrakova A."/>
            <person name="Petras P."/>
            <person name="Sedo O."/>
            <person name="Svec P."/>
            <person name="Fisarova L."/>
            <person name="Sedlacek I."/>
            <person name="Doskar J."/>
            <person name="Pantucek R."/>
        </authorList>
    </citation>
    <scope>NUCLEOTIDE SEQUENCE [LARGE SCALE GENOMIC DNA]</scope>
    <source>
        <strain evidence="4 6">P5404</strain>
    </source>
</reference>
<feature type="transmembrane region" description="Helical" evidence="1">
    <location>
        <begin position="72"/>
        <end position="93"/>
    </location>
</feature>
<evidence type="ECO:0000313" key="5">
    <source>
        <dbReference type="Proteomes" id="UP000254047"/>
    </source>
</evidence>